<keyword evidence="4" id="KW-1185">Reference proteome</keyword>
<dbReference type="AlphaFoldDB" id="A0A0P7B227"/>
<dbReference type="InterPro" id="IPR001138">
    <property type="entry name" value="Zn2Cys6_DnaBD"/>
</dbReference>
<dbReference type="GO" id="GO:0008270">
    <property type="term" value="F:zinc ion binding"/>
    <property type="evidence" value="ECO:0007669"/>
    <property type="project" value="InterPro"/>
</dbReference>
<evidence type="ECO:0008006" key="5">
    <source>
        <dbReference type="Google" id="ProtNLM"/>
    </source>
</evidence>
<gene>
    <name evidence="3" type="ORF">AK830_g6040</name>
</gene>
<dbReference type="InterPro" id="IPR036864">
    <property type="entry name" value="Zn2-C6_fun-type_DNA-bd_sf"/>
</dbReference>
<dbReference type="InterPro" id="IPR021858">
    <property type="entry name" value="Fun_TF"/>
</dbReference>
<dbReference type="Pfam" id="PF11951">
    <property type="entry name" value="Fungal_trans_2"/>
    <property type="match status" value="1"/>
</dbReference>
<feature type="region of interest" description="Disordered" evidence="2">
    <location>
        <begin position="103"/>
        <end position="123"/>
    </location>
</feature>
<protein>
    <recommendedName>
        <fullName evidence="5">Zn(2)-C6 fungal-type domain-containing protein</fullName>
    </recommendedName>
</protein>
<dbReference type="EMBL" id="LKCW01000082">
    <property type="protein sequence ID" value="KPM40498.1"/>
    <property type="molecule type" value="Genomic_DNA"/>
</dbReference>
<organism evidence="3 4">
    <name type="scientific">Neonectria ditissima</name>
    <dbReference type="NCBI Taxonomy" id="78410"/>
    <lineage>
        <taxon>Eukaryota</taxon>
        <taxon>Fungi</taxon>
        <taxon>Dikarya</taxon>
        <taxon>Ascomycota</taxon>
        <taxon>Pezizomycotina</taxon>
        <taxon>Sordariomycetes</taxon>
        <taxon>Hypocreomycetidae</taxon>
        <taxon>Hypocreales</taxon>
        <taxon>Nectriaceae</taxon>
        <taxon>Neonectria</taxon>
    </lineage>
</organism>
<dbReference type="PANTHER" id="PTHR38791">
    <property type="entry name" value="ZN(II)2CYS6 TRANSCRIPTION FACTOR (EUROFUNG)-RELATED-RELATED"/>
    <property type="match status" value="1"/>
</dbReference>
<name>A0A0P7B227_9HYPO</name>
<dbReference type="CDD" id="cd00067">
    <property type="entry name" value="GAL4"/>
    <property type="match status" value="1"/>
</dbReference>
<dbReference type="Gene3D" id="4.10.240.10">
    <property type="entry name" value="Zn(2)-C6 fungal-type DNA-binding domain"/>
    <property type="match status" value="1"/>
</dbReference>
<sequence length="586" mass="65158">MVFPGHFSTGCLRCRQRKVKVGQKQTGRGKIGPVVAGRKRWLMTRKLPQKCDETKPSCRRCHIYGKACLGYTDQFHFRHHSPSVDLTIRPACPTAIVKRAAAASKQVQETPSPSPEKSQDADAQIVRREQPLHQAIVRQPEGSYDQISLSYFIHRFTSPDETDGFPGHLSFLPDLYNHGEHGILETATLSVAQLATYNQFGGDEFRLQSYRNYGRAIRMLQDTIQTEEQAVDDKVITAVLLLCTHKDISGEGSGDPNEHAPGLFYLLERRGPGQIATRRGAELFLLALLKLQIYSFLHEDDRYSDPGAIATVMGLFDPLLRAMSMMSRTLSLRHSLSRCVDLQVQQAQDNDASQARRHSPAREGEAILQECFEVLQDFDMWDEEAAAHWQSTFTDRTVPIALGEVASGNMYYDAETACIIILVRSARLILLLSILLYHSKMQRANIAALGDMEQWAASVEVLKQHVGKTMDDILSSVPYALGDTDANGLPAATPRDGAGAIVIVHSIRLITHCAYVTEEQLDEAKSILARMNATIGIRSAVEWVNAQSCESRWAEEQASLRSMFVANGSLPSPPSSQGLIEEVWQV</sequence>
<evidence type="ECO:0000313" key="4">
    <source>
        <dbReference type="Proteomes" id="UP000050424"/>
    </source>
</evidence>
<comment type="caution">
    <text evidence="3">The sequence shown here is derived from an EMBL/GenBank/DDBJ whole genome shotgun (WGS) entry which is preliminary data.</text>
</comment>
<dbReference type="Proteomes" id="UP000050424">
    <property type="component" value="Unassembled WGS sequence"/>
</dbReference>
<dbReference type="PANTHER" id="PTHR38791:SF12">
    <property type="entry name" value="TRANSCRIPTION FACTOR DOMAIN-CONTAINING PROTEIN-RELATED"/>
    <property type="match status" value="1"/>
</dbReference>
<dbReference type="InterPro" id="IPR053175">
    <property type="entry name" value="DHMBA_Reg_Transcription_Factor"/>
</dbReference>
<evidence type="ECO:0000313" key="3">
    <source>
        <dbReference type="EMBL" id="KPM40498.1"/>
    </source>
</evidence>
<accession>A0A0P7B227</accession>
<evidence type="ECO:0000256" key="1">
    <source>
        <dbReference type="ARBA" id="ARBA00023242"/>
    </source>
</evidence>
<dbReference type="OrthoDB" id="2991872at2759"/>
<reference evidence="3 4" key="1">
    <citation type="submission" date="2015-09" db="EMBL/GenBank/DDBJ databases">
        <title>Draft genome of a European isolate of the apple canker pathogen Neonectria ditissima.</title>
        <authorList>
            <person name="Gomez-Cortecero A."/>
            <person name="Harrison R.J."/>
            <person name="Armitage A.D."/>
        </authorList>
    </citation>
    <scope>NUCLEOTIDE SEQUENCE [LARGE SCALE GENOMIC DNA]</scope>
    <source>
        <strain evidence="3 4">R09/05</strain>
    </source>
</reference>
<evidence type="ECO:0000256" key="2">
    <source>
        <dbReference type="SAM" id="MobiDB-lite"/>
    </source>
</evidence>
<keyword evidence="1" id="KW-0539">Nucleus</keyword>
<proteinExistence type="predicted"/>
<dbReference type="GO" id="GO:0000981">
    <property type="term" value="F:DNA-binding transcription factor activity, RNA polymerase II-specific"/>
    <property type="evidence" value="ECO:0007669"/>
    <property type="project" value="InterPro"/>
</dbReference>